<dbReference type="InterPro" id="IPR023393">
    <property type="entry name" value="START-like_dom_sf"/>
</dbReference>
<dbReference type="AlphaFoldDB" id="A0A7G5XMC8"/>
<dbReference type="SUPFAM" id="SSF55961">
    <property type="entry name" value="Bet v1-like"/>
    <property type="match status" value="1"/>
</dbReference>
<dbReference type="Gene3D" id="3.30.530.20">
    <property type="match status" value="1"/>
</dbReference>
<dbReference type="EMBL" id="CP060007">
    <property type="protein sequence ID" value="QNA46631.1"/>
    <property type="molecule type" value="Genomic_DNA"/>
</dbReference>
<protein>
    <submittedName>
        <fullName evidence="1">SRPBCC domain-containing protein</fullName>
    </submittedName>
</protein>
<evidence type="ECO:0000313" key="2">
    <source>
        <dbReference type="Proteomes" id="UP000515344"/>
    </source>
</evidence>
<dbReference type="Proteomes" id="UP000515344">
    <property type="component" value="Chromosome"/>
</dbReference>
<dbReference type="CDD" id="cd07814">
    <property type="entry name" value="SRPBCC_CalC_Aha1-like"/>
    <property type="match status" value="1"/>
</dbReference>
<keyword evidence="2" id="KW-1185">Reference proteome</keyword>
<dbReference type="KEGG" id="lacs:H4075_10810"/>
<gene>
    <name evidence="1" type="ORF">H4075_10810</name>
</gene>
<accession>A0A7G5XMC8</accession>
<proteinExistence type="predicted"/>
<dbReference type="RefSeq" id="WP_182806523.1">
    <property type="nucleotide sequence ID" value="NZ_CP060007.1"/>
</dbReference>
<sequence length="156" mass="17813">MNLQDYRTSITVSKAVAETFNAVNDICGWWSTDFEGSAAKEGDVFTVRFGDTFITMRIMELIPYSKIGWQVIDSWKHWMKSNHREWIGTTIMFELIEEEGNTKIDFTHIGLVPTLDCFDVCSDAWSGYIRNSLLNLIETGKGQPTQKEKTTDASIK</sequence>
<name>A0A7G5XMC8_9BACT</name>
<organism evidence="1 2">
    <name type="scientific">Lacibacter sediminis</name>
    <dbReference type="NCBI Taxonomy" id="2760713"/>
    <lineage>
        <taxon>Bacteria</taxon>
        <taxon>Pseudomonadati</taxon>
        <taxon>Bacteroidota</taxon>
        <taxon>Chitinophagia</taxon>
        <taxon>Chitinophagales</taxon>
        <taxon>Chitinophagaceae</taxon>
        <taxon>Lacibacter</taxon>
    </lineage>
</organism>
<evidence type="ECO:0000313" key="1">
    <source>
        <dbReference type="EMBL" id="QNA46631.1"/>
    </source>
</evidence>
<reference evidence="2" key="1">
    <citation type="submission" date="2020-08" db="EMBL/GenBank/DDBJ databases">
        <title>Lacibacter sp. S13-6-6 genome sequencing.</title>
        <authorList>
            <person name="Jin L."/>
        </authorList>
    </citation>
    <scope>NUCLEOTIDE SEQUENCE [LARGE SCALE GENOMIC DNA]</scope>
    <source>
        <strain evidence="2">S13-6-6</strain>
    </source>
</reference>